<evidence type="ECO:0000313" key="3">
    <source>
        <dbReference type="Proteomes" id="UP000276349"/>
    </source>
</evidence>
<dbReference type="Proteomes" id="UP000276349">
    <property type="component" value="Unassembled WGS sequence"/>
</dbReference>
<dbReference type="AlphaFoldDB" id="A0A3S0J4A4"/>
<dbReference type="InterPro" id="IPR003673">
    <property type="entry name" value="CoA-Trfase_fam_III"/>
</dbReference>
<dbReference type="Gene3D" id="3.30.1540.10">
    <property type="entry name" value="formyl-coa transferase, domain 3"/>
    <property type="match status" value="1"/>
</dbReference>
<dbReference type="Gene3D" id="3.40.50.10540">
    <property type="entry name" value="Crotonobetainyl-coa:carnitine coa-transferase, domain 1"/>
    <property type="match status" value="1"/>
</dbReference>
<dbReference type="InterPro" id="IPR023606">
    <property type="entry name" value="CoA-Trfase_III_dom_1_sf"/>
</dbReference>
<dbReference type="RefSeq" id="WP_126293657.1">
    <property type="nucleotide sequence ID" value="NZ_CP155468.1"/>
</dbReference>
<dbReference type="PANTHER" id="PTHR48207">
    <property type="entry name" value="SUCCINATE--HYDROXYMETHYLGLUTARATE COA-TRANSFERASE"/>
    <property type="match status" value="1"/>
</dbReference>
<protein>
    <submittedName>
        <fullName evidence="2">CoA transferase</fullName>
    </submittedName>
</protein>
<gene>
    <name evidence="2" type="ORF">EKG35_06525</name>
</gene>
<dbReference type="EMBL" id="RXNR01000013">
    <property type="protein sequence ID" value="RTQ94167.1"/>
    <property type="molecule type" value="Genomic_DNA"/>
</dbReference>
<dbReference type="PANTHER" id="PTHR48207:SF3">
    <property type="entry name" value="SUCCINATE--HYDROXYMETHYLGLUTARATE COA-TRANSFERASE"/>
    <property type="match status" value="1"/>
</dbReference>
<reference evidence="2 3" key="1">
    <citation type="submission" date="2018-12" db="EMBL/GenBank/DDBJ databases">
        <authorList>
            <person name="Yu L."/>
        </authorList>
    </citation>
    <scope>NUCLEOTIDE SEQUENCE [LARGE SCALE GENOMIC DNA]</scope>
    <source>
        <strain evidence="2 3">S5H2222</strain>
    </source>
</reference>
<evidence type="ECO:0000313" key="2">
    <source>
        <dbReference type="EMBL" id="RTQ94167.1"/>
    </source>
</evidence>
<organism evidence="2 3">
    <name type="scientific">Lysinibacillus telephonicus</name>
    <dbReference type="NCBI Taxonomy" id="1714840"/>
    <lineage>
        <taxon>Bacteria</taxon>
        <taxon>Bacillati</taxon>
        <taxon>Bacillota</taxon>
        <taxon>Bacilli</taxon>
        <taxon>Bacillales</taxon>
        <taxon>Bacillaceae</taxon>
        <taxon>Lysinibacillus</taxon>
    </lineage>
</organism>
<proteinExistence type="predicted"/>
<keyword evidence="1 2" id="KW-0808">Transferase</keyword>
<dbReference type="SUPFAM" id="SSF89796">
    <property type="entry name" value="CoA-transferase family III (CaiB/BaiF)"/>
    <property type="match status" value="1"/>
</dbReference>
<evidence type="ECO:0000256" key="1">
    <source>
        <dbReference type="ARBA" id="ARBA00022679"/>
    </source>
</evidence>
<sequence>MSGPLTGLKVLDIATVYAAPFAAALLGDYGAEVIKVEIPGKGDPARGFQPMKLDESIPWATISRNKKTITLDLRKEKGQEIFLKLLADQDVLFENFRPGTLEKWGITMERIREANPNIIVVRVSGYGQTGPKRELAGFGTSATAFSGYTYITGEPDRPPLSPPISLVDYVTGLFATIGAIVALYHRDVYGGEGQEIDVSLYESMFRMMEVLVASYDQLGIIMERQGRDNSLAVPVGIFQTADKKWMVLTTSTDRTFYRLAELMGRAEMVTDPRYSTNKAREERRAELMSLVEEWIGRFNAKELQELCDQNGVPISPVYSIKDIFNDPQYQSRQSIIEVEHATLGKVKLPSVVPKFSKTPGTVRKTGASLGEHNVEVFSQLGFSLEEIELLQKEGII</sequence>
<dbReference type="InterPro" id="IPR044855">
    <property type="entry name" value="CoA-Trfase_III_dom3_sf"/>
</dbReference>
<name>A0A3S0J4A4_9BACI</name>
<dbReference type="GO" id="GO:0008410">
    <property type="term" value="F:CoA-transferase activity"/>
    <property type="evidence" value="ECO:0007669"/>
    <property type="project" value="TreeGrafter"/>
</dbReference>
<dbReference type="OrthoDB" id="9797653at2"/>
<comment type="caution">
    <text evidence="2">The sequence shown here is derived from an EMBL/GenBank/DDBJ whole genome shotgun (WGS) entry which is preliminary data.</text>
</comment>
<dbReference type="InterPro" id="IPR050483">
    <property type="entry name" value="CoA-transferase_III_domain"/>
</dbReference>
<accession>A0A3S0J4A4</accession>
<dbReference type="Pfam" id="PF02515">
    <property type="entry name" value="CoA_transf_3"/>
    <property type="match status" value="1"/>
</dbReference>
<keyword evidence="3" id="KW-1185">Reference proteome</keyword>